<dbReference type="InParanoid" id="A0A0C3EG06"/>
<dbReference type="OrthoDB" id="2643354at2759"/>
<accession>A0A0C3EG06</accession>
<keyword evidence="2" id="KW-1185">Reference proteome</keyword>
<protein>
    <submittedName>
        <fullName evidence="1">Uncharacterized protein</fullName>
    </submittedName>
</protein>
<organism evidence="1 2">
    <name type="scientific">Scleroderma citrinum Foug A</name>
    <dbReference type="NCBI Taxonomy" id="1036808"/>
    <lineage>
        <taxon>Eukaryota</taxon>
        <taxon>Fungi</taxon>
        <taxon>Dikarya</taxon>
        <taxon>Basidiomycota</taxon>
        <taxon>Agaricomycotina</taxon>
        <taxon>Agaricomycetes</taxon>
        <taxon>Agaricomycetidae</taxon>
        <taxon>Boletales</taxon>
        <taxon>Sclerodermatineae</taxon>
        <taxon>Sclerodermataceae</taxon>
        <taxon>Scleroderma</taxon>
    </lineage>
</organism>
<dbReference type="HOGENOM" id="CLU_024804_0_0_1"/>
<dbReference type="STRING" id="1036808.A0A0C3EG06"/>
<name>A0A0C3EG06_9AGAM</name>
<dbReference type="EMBL" id="KN822014">
    <property type="protein sequence ID" value="KIM67239.1"/>
    <property type="molecule type" value="Genomic_DNA"/>
</dbReference>
<evidence type="ECO:0000313" key="2">
    <source>
        <dbReference type="Proteomes" id="UP000053989"/>
    </source>
</evidence>
<dbReference type="Proteomes" id="UP000053989">
    <property type="component" value="Unassembled WGS sequence"/>
</dbReference>
<dbReference type="AlphaFoldDB" id="A0A0C3EG06"/>
<proteinExistence type="predicted"/>
<evidence type="ECO:0000313" key="1">
    <source>
        <dbReference type="EMBL" id="KIM67239.1"/>
    </source>
</evidence>
<sequence length="465" mass="50817">MRAVAKASLSPLRAPGYYYGLPSRPTFVASTIDEVWAPSTGPEAYTPTKMLRAISEHKIVALWEAGDWTSLDVVRIGIVGESSAPVILWIGVVPESLSGENVAPWPLTRAKSFYDSGIKDVEVEIRESRVFKSVGARSFGPTEICRPEASCTDPLREGTGGFYVVRSGIADKVFFVTTWHVIFPLSLAKNATIEYKNTGQPRHKVTLLGDAAYKNLVTSIKGEVLIAEHQELRCQVMEGREGDDVEDERTEAERLRDAAKKSLGAFHKEVDSKWAKPAGRILSHVALAPPLKFSVGPLGFTQDIAVVEVDPSKIDASNFRRNVIDLGTEIDSAGFTVRVYSNVRNRTHFKYPTDRLLKLRDIISVSEMRHPGMVDQASEECIVTGRASGIFSYSRYHVGNSPGIISKEWAILPADSKSGPFSASGDSGSAIVDSSGRSLVLERLEAFGFNGSFGFKANFNLPFVA</sequence>
<reference evidence="1 2" key="1">
    <citation type="submission" date="2014-04" db="EMBL/GenBank/DDBJ databases">
        <authorList>
            <consortium name="DOE Joint Genome Institute"/>
            <person name="Kuo A."/>
            <person name="Kohler A."/>
            <person name="Nagy L.G."/>
            <person name="Floudas D."/>
            <person name="Copeland A."/>
            <person name="Barry K.W."/>
            <person name="Cichocki N."/>
            <person name="Veneault-Fourrey C."/>
            <person name="LaButti K."/>
            <person name="Lindquist E.A."/>
            <person name="Lipzen A."/>
            <person name="Lundell T."/>
            <person name="Morin E."/>
            <person name="Murat C."/>
            <person name="Sun H."/>
            <person name="Tunlid A."/>
            <person name="Henrissat B."/>
            <person name="Grigoriev I.V."/>
            <person name="Hibbett D.S."/>
            <person name="Martin F."/>
            <person name="Nordberg H.P."/>
            <person name="Cantor M.N."/>
            <person name="Hua S.X."/>
        </authorList>
    </citation>
    <scope>NUCLEOTIDE SEQUENCE [LARGE SCALE GENOMIC DNA]</scope>
    <source>
        <strain evidence="1 2">Foug A</strain>
    </source>
</reference>
<gene>
    <name evidence="1" type="ORF">SCLCIDRAFT_14329</name>
</gene>
<reference evidence="2" key="2">
    <citation type="submission" date="2015-01" db="EMBL/GenBank/DDBJ databases">
        <title>Evolutionary Origins and Diversification of the Mycorrhizal Mutualists.</title>
        <authorList>
            <consortium name="DOE Joint Genome Institute"/>
            <consortium name="Mycorrhizal Genomics Consortium"/>
            <person name="Kohler A."/>
            <person name="Kuo A."/>
            <person name="Nagy L.G."/>
            <person name="Floudas D."/>
            <person name="Copeland A."/>
            <person name="Barry K.W."/>
            <person name="Cichocki N."/>
            <person name="Veneault-Fourrey C."/>
            <person name="LaButti K."/>
            <person name="Lindquist E.A."/>
            <person name="Lipzen A."/>
            <person name="Lundell T."/>
            <person name="Morin E."/>
            <person name="Murat C."/>
            <person name="Riley R."/>
            <person name="Ohm R."/>
            <person name="Sun H."/>
            <person name="Tunlid A."/>
            <person name="Henrissat B."/>
            <person name="Grigoriev I.V."/>
            <person name="Hibbett D.S."/>
            <person name="Martin F."/>
        </authorList>
    </citation>
    <scope>NUCLEOTIDE SEQUENCE [LARGE SCALE GENOMIC DNA]</scope>
    <source>
        <strain evidence="2">Foug A</strain>
    </source>
</reference>